<dbReference type="Proteomes" id="UP001620626">
    <property type="component" value="Unassembled WGS sequence"/>
</dbReference>
<keyword evidence="3" id="KW-1185">Reference proteome</keyword>
<dbReference type="PANTHER" id="PTHR16311">
    <property type="entry name" value="THROMBOSPONDIN TYPE I DOMAIN-CONTAINING 1"/>
    <property type="match status" value="1"/>
</dbReference>
<name>A0ABD2KLL4_9BILA</name>
<dbReference type="InterPro" id="IPR038877">
    <property type="entry name" value="THSD1"/>
</dbReference>
<reference evidence="1 3" key="1">
    <citation type="submission" date="2024-10" db="EMBL/GenBank/DDBJ databases">
        <authorList>
            <person name="Kim D."/>
        </authorList>
    </citation>
    <scope>NUCLEOTIDE SEQUENCE [LARGE SCALE GENOMIC DNA]</scope>
    <source>
        <strain evidence="1">BH-2024</strain>
    </source>
</reference>
<evidence type="ECO:0000313" key="3">
    <source>
        <dbReference type="Proteomes" id="UP001620626"/>
    </source>
</evidence>
<proteinExistence type="predicted"/>
<evidence type="ECO:0000313" key="2">
    <source>
        <dbReference type="EMBL" id="KAL3104692.1"/>
    </source>
</evidence>
<organism evidence="1 3">
    <name type="scientific">Heterodera trifolii</name>
    <dbReference type="NCBI Taxonomy" id="157864"/>
    <lineage>
        <taxon>Eukaryota</taxon>
        <taxon>Metazoa</taxon>
        <taxon>Ecdysozoa</taxon>
        <taxon>Nematoda</taxon>
        <taxon>Chromadorea</taxon>
        <taxon>Rhabditida</taxon>
        <taxon>Tylenchina</taxon>
        <taxon>Tylenchomorpha</taxon>
        <taxon>Tylenchoidea</taxon>
        <taxon>Heteroderidae</taxon>
        <taxon>Heteroderinae</taxon>
        <taxon>Heterodera</taxon>
    </lineage>
</organism>
<comment type="caution">
    <text evidence="1">The sequence shown here is derived from an EMBL/GenBank/DDBJ whole genome shotgun (WGS) entry which is preliminary data.</text>
</comment>
<gene>
    <name evidence="1" type="ORF">niasHT_020860</name>
    <name evidence="2" type="ORF">niasHT_022403</name>
</gene>
<dbReference type="EMBL" id="JBICBT010000725">
    <property type="protein sequence ID" value="KAL3103831.1"/>
    <property type="molecule type" value="Genomic_DNA"/>
</dbReference>
<dbReference type="AlphaFoldDB" id="A0ABD2KLL4"/>
<evidence type="ECO:0008006" key="4">
    <source>
        <dbReference type="Google" id="ProtNLM"/>
    </source>
</evidence>
<accession>A0ABD2KLL4</accession>
<dbReference type="EMBL" id="JBICBT010000704">
    <property type="protein sequence ID" value="KAL3104692.1"/>
    <property type="molecule type" value="Genomic_DNA"/>
</dbReference>
<protein>
    <recommendedName>
        <fullName evidence="4">Arrestin-like N-terminal domain-containing protein</fullName>
    </recommendedName>
</protein>
<evidence type="ECO:0000313" key="1">
    <source>
        <dbReference type="EMBL" id="KAL3103831.1"/>
    </source>
</evidence>
<dbReference type="PANTHER" id="PTHR16311:SF3">
    <property type="entry name" value="THROMBOSPONDIN TYPE-1 DOMAIN-CONTAINING PROTEIN 1"/>
    <property type="match status" value="1"/>
</dbReference>
<sequence length="255" mass="29623">MVPPLIIRKYGIYLNQIVTVTINIEIYSESNFSGECFFEANLEFRHSLNSLKIFQLGTFSIGRKILRATKRIRMEFECWHFFAPGLYRLSLPSTFITSSSEWIQINPPNLAIQIHLPAVSSIFPFCQNALSISWTLPNCPKINELLDFRLRLLAPFNELNEDEHMLYLEEFSLAVPNSEDIFLQKSFIGLHQRKVSTNFLRIPCTKFDIIHEQFCFELVSVSKQSQQHQSWDTKCIRTEAQSANGKRKSIAFSFQ</sequence>